<dbReference type="STRING" id="1797690.A3B23_01890"/>
<evidence type="ECO:0000256" key="4">
    <source>
        <dbReference type="ARBA" id="ARBA00022932"/>
    </source>
</evidence>
<evidence type="ECO:0000313" key="6">
    <source>
        <dbReference type="Proteomes" id="UP000178744"/>
    </source>
</evidence>
<dbReference type="InterPro" id="IPR005790">
    <property type="entry name" value="DNA_polIII_delta"/>
</dbReference>
<evidence type="ECO:0008006" key="7">
    <source>
        <dbReference type="Google" id="ProtNLM"/>
    </source>
</evidence>
<keyword evidence="3" id="KW-0235">DNA replication</keyword>
<dbReference type="Gene3D" id="1.10.8.60">
    <property type="match status" value="1"/>
</dbReference>
<reference evidence="5 6" key="1">
    <citation type="journal article" date="2016" name="Nat. Commun.">
        <title>Thousands of microbial genomes shed light on interconnected biogeochemical processes in an aquifer system.</title>
        <authorList>
            <person name="Anantharaman K."/>
            <person name="Brown C.T."/>
            <person name="Hug L.A."/>
            <person name="Sharon I."/>
            <person name="Castelle C.J."/>
            <person name="Probst A.J."/>
            <person name="Thomas B.C."/>
            <person name="Singh A."/>
            <person name="Wilkins M.J."/>
            <person name="Karaoz U."/>
            <person name="Brodie E.L."/>
            <person name="Williams K.H."/>
            <person name="Hubbard S.S."/>
            <person name="Banfield J.F."/>
        </authorList>
    </citation>
    <scope>NUCLEOTIDE SEQUENCE [LARGE SCALE GENOMIC DNA]</scope>
</reference>
<keyword evidence="4" id="KW-0239">DNA-directed DNA polymerase</keyword>
<evidence type="ECO:0000256" key="1">
    <source>
        <dbReference type="ARBA" id="ARBA00022679"/>
    </source>
</evidence>
<protein>
    <recommendedName>
        <fullName evidence="7">DNA polymerase III delta N-terminal domain-containing protein</fullName>
    </recommendedName>
</protein>
<dbReference type="EMBL" id="MHIY01000001">
    <property type="protein sequence ID" value="OGY60408.1"/>
    <property type="molecule type" value="Genomic_DNA"/>
</dbReference>
<sequence length="257" mass="29024">MIVFLYGKDSYSRTKKFIEVYGIYRERMGNAEAARFDFAGSAETADLESFLANTSIFGDKLFAVIENPFESKEKKELKKILEPHVEDKNSILIIVSDAEAPKSFVFLLEKPKASQGFPAIEKGKDLERFITTEAGKRGMKLTAEDVHHLSQSFGTDLWAIATELDKISLTESKSVERKSVHDYLENMNTLKFDQDHERRLTALETLLSLRGDEPARIFNGLSFGLFDGQKIGRLADYDVAIKSGKLDYEEALVDFSL</sequence>
<proteinExistence type="predicted"/>
<keyword evidence="2" id="KW-0548">Nucleotidyltransferase</keyword>
<dbReference type="PANTHER" id="PTHR34388">
    <property type="entry name" value="DNA POLYMERASE III SUBUNIT DELTA"/>
    <property type="match status" value="1"/>
</dbReference>
<dbReference type="GO" id="GO:0003887">
    <property type="term" value="F:DNA-directed DNA polymerase activity"/>
    <property type="evidence" value="ECO:0007669"/>
    <property type="project" value="UniProtKB-KW"/>
</dbReference>
<dbReference type="GO" id="GO:0006261">
    <property type="term" value="P:DNA-templated DNA replication"/>
    <property type="evidence" value="ECO:0007669"/>
    <property type="project" value="TreeGrafter"/>
</dbReference>
<dbReference type="PANTHER" id="PTHR34388:SF1">
    <property type="entry name" value="DNA POLYMERASE III SUBUNIT DELTA"/>
    <property type="match status" value="1"/>
</dbReference>
<evidence type="ECO:0000256" key="3">
    <source>
        <dbReference type="ARBA" id="ARBA00022705"/>
    </source>
</evidence>
<evidence type="ECO:0000256" key="2">
    <source>
        <dbReference type="ARBA" id="ARBA00022695"/>
    </source>
</evidence>
<gene>
    <name evidence="5" type="ORF">A3B23_01890</name>
</gene>
<keyword evidence="1" id="KW-0808">Transferase</keyword>
<dbReference type="AlphaFoldDB" id="A0A1G1Z712"/>
<dbReference type="Proteomes" id="UP000178744">
    <property type="component" value="Unassembled WGS sequence"/>
</dbReference>
<comment type="caution">
    <text evidence="5">The sequence shown here is derived from an EMBL/GenBank/DDBJ whole genome shotgun (WGS) entry which is preliminary data.</text>
</comment>
<dbReference type="GO" id="GO:0009360">
    <property type="term" value="C:DNA polymerase III complex"/>
    <property type="evidence" value="ECO:0007669"/>
    <property type="project" value="TreeGrafter"/>
</dbReference>
<evidence type="ECO:0000313" key="5">
    <source>
        <dbReference type="EMBL" id="OGY60408.1"/>
    </source>
</evidence>
<organism evidence="5 6">
    <name type="scientific">Candidatus Colwellbacteria bacterium RIFCSPLOWO2_01_FULL_48_10</name>
    <dbReference type="NCBI Taxonomy" id="1797690"/>
    <lineage>
        <taxon>Bacteria</taxon>
        <taxon>Candidatus Colwelliibacteriota</taxon>
    </lineage>
</organism>
<accession>A0A1G1Z712</accession>
<name>A0A1G1Z712_9BACT</name>
<dbReference type="GO" id="GO:0003677">
    <property type="term" value="F:DNA binding"/>
    <property type="evidence" value="ECO:0007669"/>
    <property type="project" value="InterPro"/>
</dbReference>